<keyword evidence="1" id="KW-0479">Metal-binding</keyword>
<keyword evidence="3" id="KW-0862">Zinc</keyword>
<reference evidence="6" key="1">
    <citation type="submission" date="2023-03" db="EMBL/GenBank/DDBJ databases">
        <title>Massive genome expansion in bonnet fungi (Mycena s.s.) driven by repeated elements and novel gene families across ecological guilds.</title>
        <authorList>
            <consortium name="Lawrence Berkeley National Laboratory"/>
            <person name="Harder C.B."/>
            <person name="Miyauchi S."/>
            <person name="Viragh M."/>
            <person name="Kuo A."/>
            <person name="Thoen E."/>
            <person name="Andreopoulos B."/>
            <person name="Lu D."/>
            <person name="Skrede I."/>
            <person name="Drula E."/>
            <person name="Henrissat B."/>
            <person name="Morin E."/>
            <person name="Kohler A."/>
            <person name="Barry K."/>
            <person name="LaButti K."/>
            <person name="Morin E."/>
            <person name="Salamov A."/>
            <person name="Lipzen A."/>
            <person name="Mereny Z."/>
            <person name="Hegedus B."/>
            <person name="Baldrian P."/>
            <person name="Stursova M."/>
            <person name="Weitz H."/>
            <person name="Taylor A."/>
            <person name="Grigoriev I.V."/>
            <person name="Nagy L.G."/>
            <person name="Martin F."/>
            <person name="Kauserud H."/>
        </authorList>
    </citation>
    <scope>NUCLEOTIDE SEQUENCE</scope>
    <source>
        <strain evidence="6">CBHHK188m</strain>
    </source>
</reference>
<evidence type="ECO:0000256" key="1">
    <source>
        <dbReference type="ARBA" id="ARBA00022723"/>
    </source>
</evidence>
<dbReference type="Gene3D" id="6.10.140.2220">
    <property type="match status" value="1"/>
</dbReference>
<protein>
    <recommendedName>
        <fullName evidence="5">MYND-type domain-containing protein</fullName>
    </recommendedName>
</protein>
<dbReference type="SUPFAM" id="SSF144232">
    <property type="entry name" value="HIT/MYND zinc finger-like"/>
    <property type="match status" value="1"/>
</dbReference>
<evidence type="ECO:0000256" key="4">
    <source>
        <dbReference type="PROSITE-ProRule" id="PRU00134"/>
    </source>
</evidence>
<evidence type="ECO:0000259" key="5">
    <source>
        <dbReference type="PROSITE" id="PS50865"/>
    </source>
</evidence>
<dbReference type="AlphaFoldDB" id="A0AAD7IW10"/>
<gene>
    <name evidence="6" type="ORF">DFH07DRAFT_826039</name>
</gene>
<evidence type="ECO:0000256" key="3">
    <source>
        <dbReference type="ARBA" id="ARBA00022833"/>
    </source>
</evidence>
<dbReference type="EMBL" id="JARJLG010000077">
    <property type="protein sequence ID" value="KAJ7751753.1"/>
    <property type="molecule type" value="Genomic_DNA"/>
</dbReference>
<sequence>MKITELVVGPADYKALPSADGAYAGYSFHTEYERIEERGWGCLNPDSPTPGLCTDLVDTCFVFVFHCEANGRTTLCHTVSGIDTAVFDAQMNFVMGENLHPQVDIIVFKGHIYGDPEDTPPEIPNEDLTWASEALDRIKIKTPSCNTSIHPKPLDYGVVLVQKSSGNITLPIRPSRAHYPLPTPKLLQCFSSPPTLEALDRSRLVEMFHRIQSTASFIASSFTSIPCFKVYDGTCRLAIPPSSDDTREIFRIATMHPDFPSFAPIRQSDLDICTRVVKTKEMWGYVKGLTQLIQRVGAPCEAAECRQLTTNKCAKCMGAHYCGRTHQVEDWANHKGWCKSHRFIPGGFPGMSMGAGSDPFAKSGERPPWM</sequence>
<organism evidence="6 7">
    <name type="scientific">Mycena maculata</name>
    <dbReference type="NCBI Taxonomy" id="230809"/>
    <lineage>
        <taxon>Eukaryota</taxon>
        <taxon>Fungi</taxon>
        <taxon>Dikarya</taxon>
        <taxon>Basidiomycota</taxon>
        <taxon>Agaricomycotina</taxon>
        <taxon>Agaricomycetes</taxon>
        <taxon>Agaricomycetidae</taxon>
        <taxon>Agaricales</taxon>
        <taxon>Marasmiineae</taxon>
        <taxon>Mycenaceae</taxon>
        <taxon>Mycena</taxon>
    </lineage>
</organism>
<evidence type="ECO:0000313" key="7">
    <source>
        <dbReference type="Proteomes" id="UP001215280"/>
    </source>
</evidence>
<keyword evidence="7" id="KW-1185">Reference proteome</keyword>
<dbReference type="InterPro" id="IPR002893">
    <property type="entry name" value="Znf_MYND"/>
</dbReference>
<feature type="domain" description="MYND-type" evidence="5">
    <location>
        <begin position="300"/>
        <end position="338"/>
    </location>
</feature>
<evidence type="ECO:0000256" key="2">
    <source>
        <dbReference type="ARBA" id="ARBA00022771"/>
    </source>
</evidence>
<dbReference type="PROSITE" id="PS50865">
    <property type="entry name" value="ZF_MYND_2"/>
    <property type="match status" value="1"/>
</dbReference>
<dbReference type="Proteomes" id="UP001215280">
    <property type="component" value="Unassembled WGS sequence"/>
</dbReference>
<comment type="caution">
    <text evidence="6">The sequence shown here is derived from an EMBL/GenBank/DDBJ whole genome shotgun (WGS) entry which is preliminary data.</text>
</comment>
<dbReference type="Pfam" id="PF01753">
    <property type="entry name" value="zf-MYND"/>
    <property type="match status" value="1"/>
</dbReference>
<dbReference type="GO" id="GO:0008270">
    <property type="term" value="F:zinc ion binding"/>
    <property type="evidence" value="ECO:0007669"/>
    <property type="project" value="UniProtKB-KW"/>
</dbReference>
<evidence type="ECO:0000313" key="6">
    <source>
        <dbReference type="EMBL" id="KAJ7751753.1"/>
    </source>
</evidence>
<name>A0AAD7IW10_9AGAR</name>
<dbReference type="PROSITE" id="PS01360">
    <property type="entry name" value="ZF_MYND_1"/>
    <property type="match status" value="1"/>
</dbReference>
<accession>A0AAD7IW10</accession>
<keyword evidence="2 4" id="KW-0863">Zinc-finger</keyword>
<proteinExistence type="predicted"/>